<comment type="caution">
    <text evidence="1">The sequence shown here is derived from an EMBL/GenBank/DDBJ whole genome shotgun (WGS) entry which is preliminary data.</text>
</comment>
<gene>
    <name evidence="1" type="ORF">KDH_23340</name>
</gene>
<dbReference type="EMBL" id="BSRI01000001">
    <property type="protein sequence ID" value="GLV55490.1"/>
    <property type="molecule type" value="Genomic_DNA"/>
</dbReference>
<keyword evidence="2" id="KW-1185">Reference proteome</keyword>
<sequence length="62" mass="6935">MKRFCTQPGRFLVDGISPHVTFGFVCGAFVWRCHVGERVRQEKRCRGGTWAAIAGARGPVDR</sequence>
<name>A0ABQ6FP78_9CHLR</name>
<evidence type="ECO:0000313" key="2">
    <source>
        <dbReference type="Proteomes" id="UP001344906"/>
    </source>
</evidence>
<organism evidence="1 2">
    <name type="scientific">Dictyobacter halimunensis</name>
    <dbReference type="NCBI Taxonomy" id="3026934"/>
    <lineage>
        <taxon>Bacteria</taxon>
        <taxon>Bacillati</taxon>
        <taxon>Chloroflexota</taxon>
        <taxon>Ktedonobacteria</taxon>
        <taxon>Ktedonobacterales</taxon>
        <taxon>Dictyobacteraceae</taxon>
        <taxon>Dictyobacter</taxon>
    </lineage>
</organism>
<proteinExistence type="predicted"/>
<protein>
    <submittedName>
        <fullName evidence="1">Uncharacterized protein</fullName>
    </submittedName>
</protein>
<accession>A0ABQ6FP78</accession>
<evidence type="ECO:0000313" key="1">
    <source>
        <dbReference type="EMBL" id="GLV55490.1"/>
    </source>
</evidence>
<dbReference type="Proteomes" id="UP001344906">
    <property type="component" value="Unassembled WGS sequence"/>
</dbReference>
<reference evidence="1 2" key="1">
    <citation type="submission" date="2023-02" db="EMBL/GenBank/DDBJ databases">
        <title>Dictyobacter halimunensis sp. nov., a new member of the class Ktedonobacteria from forest soil in a geothermal area.</title>
        <authorList>
            <person name="Rachmania M.K."/>
            <person name="Ningsih F."/>
            <person name="Sakai Y."/>
            <person name="Yabe S."/>
            <person name="Yokota A."/>
            <person name="Sjamsuridzal W."/>
        </authorList>
    </citation>
    <scope>NUCLEOTIDE SEQUENCE [LARGE SCALE GENOMIC DNA]</scope>
    <source>
        <strain evidence="1 2">S3.2.2.5</strain>
    </source>
</reference>